<dbReference type="GO" id="GO:0016758">
    <property type="term" value="F:hexosyltransferase activity"/>
    <property type="evidence" value="ECO:0007669"/>
    <property type="project" value="UniProtKB-ARBA"/>
</dbReference>
<dbReference type="PANTHER" id="PTHR22916">
    <property type="entry name" value="GLYCOSYLTRANSFERASE"/>
    <property type="match status" value="1"/>
</dbReference>
<dbReference type="Gene3D" id="3.90.550.10">
    <property type="entry name" value="Spore Coat Polysaccharide Biosynthesis Protein SpsA, Chain A"/>
    <property type="match status" value="1"/>
</dbReference>
<dbReference type="AlphaFoldDB" id="A0A1S1YV75"/>
<comment type="caution">
    <text evidence="2">The sequence shown here is derived from an EMBL/GenBank/DDBJ whole genome shotgun (WGS) entry which is preliminary data.</text>
</comment>
<reference evidence="2 3" key="1">
    <citation type="journal article" date="2012" name="Int. J. Syst. Evol. Microbiol.">
        <title>Flammeovirga pacifica sp. nov., isolated from deep-sea sediment.</title>
        <authorList>
            <person name="Xu H."/>
            <person name="Fu Y."/>
            <person name="Yang N."/>
            <person name="Ding Z."/>
            <person name="Lai Q."/>
            <person name="Zeng R."/>
        </authorList>
    </citation>
    <scope>NUCLEOTIDE SEQUENCE [LARGE SCALE GENOMIC DNA]</scope>
    <source>
        <strain evidence="3">DSM 24597 / LMG 26175 / WPAGA1</strain>
    </source>
</reference>
<dbReference type="STRING" id="915059.NH26_00540"/>
<gene>
    <name evidence="2" type="ORF">NH26_00540</name>
</gene>
<feature type="domain" description="Glycosyltransferase 2-like" evidence="1">
    <location>
        <begin position="11"/>
        <end position="144"/>
    </location>
</feature>
<proteinExistence type="predicted"/>
<dbReference type="InterPro" id="IPR029044">
    <property type="entry name" value="Nucleotide-diphossugar_trans"/>
</dbReference>
<protein>
    <recommendedName>
        <fullName evidence="1">Glycosyltransferase 2-like domain-containing protein</fullName>
    </recommendedName>
</protein>
<evidence type="ECO:0000313" key="3">
    <source>
        <dbReference type="Proteomes" id="UP000179797"/>
    </source>
</evidence>
<dbReference type="InterPro" id="IPR001173">
    <property type="entry name" value="Glyco_trans_2-like"/>
</dbReference>
<dbReference type="EMBL" id="JRYR02000001">
    <property type="protein sequence ID" value="OHX64938.1"/>
    <property type="molecule type" value="Genomic_DNA"/>
</dbReference>
<evidence type="ECO:0000259" key="1">
    <source>
        <dbReference type="Pfam" id="PF00535"/>
    </source>
</evidence>
<dbReference type="SUPFAM" id="SSF53448">
    <property type="entry name" value="Nucleotide-diphospho-sugar transferases"/>
    <property type="match status" value="1"/>
</dbReference>
<sequence>MCKTIKAPLVSICMITYNHEAYIAEAIEGVLMQRTDFPIQLIIGEDGSTDNTRKICEKYQKKHPEIIELLPSEGNLGMMPNFIKTLQACTGKYIALCEGDDYWINPNKLKKQVNFLEENEEYSLVFSNRVVKIERNHSFTQQRHKKHIFTIKDVISGFVPSTQTCLLRNYSSINQTLTKYLNHPSGDQLVGLACAQLGKIYCLADSTSVYRITETGVWSSRQNSIQFSLNIYNKLFKNILISEGCYNKYYHFVGLGRKLLSFYGYKVIIQSPPSISFFKKNISIFCYIIHRILKI</sequence>
<dbReference type="PANTHER" id="PTHR22916:SF3">
    <property type="entry name" value="UDP-GLCNAC:BETAGAL BETA-1,3-N-ACETYLGLUCOSAMINYLTRANSFERASE-LIKE PROTEIN 1"/>
    <property type="match status" value="1"/>
</dbReference>
<dbReference type="Pfam" id="PF00535">
    <property type="entry name" value="Glycos_transf_2"/>
    <property type="match status" value="1"/>
</dbReference>
<keyword evidence="3" id="KW-1185">Reference proteome</keyword>
<evidence type="ECO:0000313" key="2">
    <source>
        <dbReference type="EMBL" id="OHX64938.1"/>
    </source>
</evidence>
<dbReference type="Proteomes" id="UP000179797">
    <property type="component" value="Unassembled WGS sequence"/>
</dbReference>
<name>A0A1S1YV75_FLAPC</name>
<organism evidence="2 3">
    <name type="scientific">Flammeovirga pacifica</name>
    <dbReference type="NCBI Taxonomy" id="915059"/>
    <lineage>
        <taxon>Bacteria</taxon>
        <taxon>Pseudomonadati</taxon>
        <taxon>Bacteroidota</taxon>
        <taxon>Cytophagia</taxon>
        <taxon>Cytophagales</taxon>
        <taxon>Flammeovirgaceae</taxon>
        <taxon>Flammeovirga</taxon>
    </lineage>
</organism>
<accession>A0A1S1YV75</accession>